<proteinExistence type="predicted"/>
<dbReference type="Proteomes" id="UP000037729">
    <property type="component" value="Unassembled WGS sequence"/>
</dbReference>
<comment type="caution">
    <text evidence="2">The sequence shown here is derived from an EMBL/GenBank/DDBJ whole genome shotgun (WGS) entry which is preliminary data.</text>
</comment>
<dbReference type="InterPro" id="IPR001509">
    <property type="entry name" value="Epimerase_deHydtase"/>
</dbReference>
<organism evidence="2 3">
    <name type="scientific">Haloarcula rubripromontorii</name>
    <dbReference type="NCBI Taxonomy" id="1705562"/>
    <lineage>
        <taxon>Archaea</taxon>
        <taxon>Methanobacteriati</taxon>
        <taxon>Methanobacteriota</taxon>
        <taxon>Stenosarchaea group</taxon>
        <taxon>Halobacteria</taxon>
        <taxon>Halobacteriales</taxon>
        <taxon>Haloarculaceae</taxon>
        <taxon>Haloarcula</taxon>
    </lineage>
</organism>
<protein>
    <submittedName>
        <fullName evidence="2">UDP-glucose 4-epimerase</fullName>
    </submittedName>
</protein>
<dbReference type="SUPFAM" id="SSF51735">
    <property type="entry name" value="NAD(P)-binding Rossmann-fold domains"/>
    <property type="match status" value="1"/>
</dbReference>
<dbReference type="Pfam" id="PF01370">
    <property type="entry name" value="Epimerase"/>
    <property type="match status" value="1"/>
</dbReference>
<dbReference type="Gene3D" id="3.40.50.720">
    <property type="entry name" value="NAD(P)-binding Rossmann-like Domain"/>
    <property type="match status" value="1"/>
</dbReference>
<dbReference type="OrthoDB" id="200501at2157"/>
<sequence>MPESVAVTGGNGRVGTHVLEYLDAAGYRTVNLSRGRRDETHSDAYIETDLLEVGDVYGALAKSDADAVVHLGMIATPDHTPGHRTYESNVMSSYHVLEAAGELGVDTVALASSFSAIGGGFEPDAITLDYLPIDEDHRLTPSNPYAMGKQTLEVAADGFARRSANAPQTITSLRFPWVVDDDLARETFVEADRTLAGLRDSEHFHTQRNTLCGYVHATDACTLVEAAIEASFDGHERFWVSAPDTSAETPSAELAAELYPEADYRGQTGAGSDPYAALIDTSKAQQLLDWEPTWRWRQLA</sequence>
<dbReference type="PANTHER" id="PTHR43245">
    <property type="entry name" value="BIFUNCTIONAL POLYMYXIN RESISTANCE PROTEIN ARNA"/>
    <property type="match status" value="1"/>
</dbReference>
<evidence type="ECO:0000313" key="3">
    <source>
        <dbReference type="Proteomes" id="UP000037729"/>
    </source>
</evidence>
<reference evidence="2 3" key="1">
    <citation type="submission" date="2015-08" db="EMBL/GenBank/DDBJ databases">
        <title>Genomes of Isolates from Cabo Rojo, PR.</title>
        <authorList>
            <person name="Sanchez-Nieves R.L."/>
            <person name="Montalvo-Rodriguez R."/>
        </authorList>
    </citation>
    <scope>NUCLEOTIDE SEQUENCE [LARGE SCALE GENOMIC DNA]</scope>
    <source>
        <strain evidence="2 3">SL3</strain>
    </source>
</reference>
<dbReference type="PATRIC" id="fig|1705562.3.peg.2295"/>
<feature type="domain" description="NAD-dependent epimerase/dehydratase" evidence="1">
    <location>
        <begin position="5"/>
        <end position="163"/>
    </location>
</feature>
<dbReference type="RefSeq" id="WP_053967208.1">
    <property type="nucleotide sequence ID" value="NZ_LIUF01000002.1"/>
</dbReference>
<evidence type="ECO:0000259" key="1">
    <source>
        <dbReference type="Pfam" id="PF01370"/>
    </source>
</evidence>
<dbReference type="InterPro" id="IPR050177">
    <property type="entry name" value="Lipid_A_modif_metabolic_enz"/>
</dbReference>
<dbReference type="InterPro" id="IPR036291">
    <property type="entry name" value="NAD(P)-bd_dom_sf"/>
</dbReference>
<dbReference type="EMBL" id="LIUF01000002">
    <property type="protein sequence ID" value="KOX93514.1"/>
    <property type="molecule type" value="Genomic_DNA"/>
</dbReference>
<accession>A0A0N0U9T0</accession>
<dbReference type="AlphaFoldDB" id="A0A0N0U9T0"/>
<keyword evidence="3" id="KW-1185">Reference proteome</keyword>
<name>A0A0N0U9T0_9EURY</name>
<dbReference type="STRING" id="1705562.AMS69_06205"/>
<evidence type="ECO:0000313" key="2">
    <source>
        <dbReference type="EMBL" id="KOX93514.1"/>
    </source>
</evidence>
<gene>
    <name evidence="2" type="ORF">AMS69_06205</name>
</gene>